<protein>
    <submittedName>
        <fullName evidence="1">Uncharacterized protein</fullName>
    </submittedName>
</protein>
<sequence length="119" mass="12453">MEFQHFLSKSPDAHCHAKSCTGSAGPCTTVQPGSARPCMQCWPMNDRAPSCMTVQLSSARPCMVVLAYARPCISLARPCKIASAGPNGVSAGHHDLRTTVLDTSSVGLPGAKIPSDQIS</sequence>
<name>A0A5N6P530_9ASTR</name>
<accession>A0A5N6P530</accession>
<dbReference type="Proteomes" id="UP000326396">
    <property type="component" value="Linkage Group LG14"/>
</dbReference>
<dbReference type="AlphaFoldDB" id="A0A5N6P530"/>
<evidence type="ECO:0000313" key="2">
    <source>
        <dbReference type="Proteomes" id="UP000326396"/>
    </source>
</evidence>
<keyword evidence="2" id="KW-1185">Reference proteome</keyword>
<organism evidence="1 2">
    <name type="scientific">Mikania micrantha</name>
    <name type="common">bitter vine</name>
    <dbReference type="NCBI Taxonomy" id="192012"/>
    <lineage>
        <taxon>Eukaryota</taxon>
        <taxon>Viridiplantae</taxon>
        <taxon>Streptophyta</taxon>
        <taxon>Embryophyta</taxon>
        <taxon>Tracheophyta</taxon>
        <taxon>Spermatophyta</taxon>
        <taxon>Magnoliopsida</taxon>
        <taxon>eudicotyledons</taxon>
        <taxon>Gunneridae</taxon>
        <taxon>Pentapetalae</taxon>
        <taxon>asterids</taxon>
        <taxon>campanulids</taxon>
        <taxon>Asterales</taxon>
        <taxon>Asteraceae</taxon>
        <taxon>Asteroideae</taxon>
        <taxon>Heliantheae alliance</taxon>
        <taxon>Eupatorieae</taxon>
        <taxon>Mikania</taxon>
    </lineage>
</organism>
<evidence type="ECO:0000313" key="1">
    <source>
        <dbReference type="EMBL" id="KAD5960334.1"/>
    </source>
</evidence>
<dbReference type="EMBL" id="SZYD01000006">
    <property type="protein sequence ID" value="KAD5960334.1"/>
    <property type="molecule type" value="Genomic_DNA"/>
</dbReference>
<proteinExistence type="predicted"/>
<comment type="caution">
    <text evidence="1">The sequence shown here is derived from an EMBL/GenBank/DDBJ whole genome shotgun (WGS) entry which is preliminary data.</text>
</comment>
<gene>
    <name evidence="1" type="ORF">E3N88_11806</name>
</gene>
<reference evidence="1 2" key="1">
    <citation type="submission" date="2019-05" db="EMBL/GenBank/DDBJ databases">
        <title>Mikania micrantha, genome provides insights into the molecular mechanism of rapid growth.</title>
        <authorList>
            <person name="Liu B."/>
        </authorList>
    </citation>
    <scope>NUCLEOTIDE SEQUENCE [LARGE SCALE GENOMIC DNA]</scope>
    <source>
        <strain evidence="1">NLD-2019</strain>
        <tissue evidence="1">Leaf</tissue>
    </source>
</reference>